<keyword evidence="2" id="KW-1133">Transmembrane helix</keyword>
<dbReference type="OrthoDB" id="4372702at2"/>
<keyword evidence="2" id="KW-0472">Membrane</keyword>
<dbReference type="Pfam" id="PF09534">
    <property type="entry name" value="Trp_oprn_chp"/>
    <property type="match status" value="1"/>
</dbReference>
<name>A0A1H4T4Y1_TSUTY</name>
<dbReference type="EMBL" id="FNSA01000003">
    <property type="protein sequence ID" value="SEC51360.1"/>
    <property type="molecule type" value="Genomic_DNA"/>
</dbReference>
<dbReference type="NCBIfam" id="TIGR02234">
    <property type="entry name" value="trp_oprn_chp"/>
    <property type="match status" value="1"/>
</dbReference>
<organism evidence="3 4">
    <name type="scientific">Tsukamurella tyrosinosolvens</name>
    <dbReference type="NCBI Taxonomy" id="57704"/>
    <lineage>
        <taxon>Bacteria</taxon>
        <taxon>Bacillati</taxon>
        <taxon>Actinomycetota</taxon>
        <taxon>Actinomycetes</taxon>
        <taxon>Mycobacteriales</taxon>
        <taxon>Tsukamurellaceae</taxon>
        <taxon>Tsukamurella</taxon>
    </lineage>
</organism>
<evidence type="ECO:0000313" key="3">
    <source>
        <dbReference type="EMBL" id="SEC51360.1"/>
    </source>
</evidence>
<dbReference type="InterPro" id="IPR019051">
    <property type="entry name" value="Trp_biosyn_TM_oprn/chp"/>
</dbReference>
<feature type="transmembrane region" description="Helical" evidence="2">
    <location>
        <begin position="51"/>
        <end position="72"/>
    </location>
</feature>
<dbReference type="STRING" id="57704.SAMN04489793_2485"/>
<evidence type="ECO:0000256" key="2">
    <source>
        <dbReference type="SAM" id="Phobius"/>
    </source>
</evidence>
<protein>
    <submittedName>
        <fullName evidence="3">Trp region conserved hypothetical membrane protein</fullName>
    </submittedName>
</protein>
<keyword evidence="4" id="KW-1185">Reference proteome</keyword>
<evidence type="ECO:0000256" key="1">
    <source>
        <dbReference type="SAM" id="MobiDB-lite"/>
    </source>
</evidence>
<proteinExistence type="predicted"/>
<feature type="transmembrane region" description="Helical" evidence="2">
    <location>
        <begin position="79"/>
        <end position="99"/>
    </location>
</feature>
<dbReference type="AlphaFoldDB" id="A0A1H4T4Y1"/>
<gene>
    <name evidence="3" type="ORF">SAMN04489793_2485</name>
</gene>
<dbReference type="Proteomes" id="UP000182241">
    <property type="component" value="Unassembled WGS sequence"/>
</dbReference>
<evidence type="ECO:0000313" key="4">
    <source>
        <dbReference type="Proteomes" id="UP000182241"/>
    </source>
</evidence>
<sequence>MNAKRNLAIASVLLAAAAGAVWGSGRMSWMGVTIADGLSPERTMDVAGTTWAPALSALWLVFLAAIAAALALKNWARGVVAVIVAVAAIGAAYPAVTVLTQEPDIGYLEKILRDAPANGDAGTAVMGNKDYISQVDPTAAGPSVAILGAVLAVLAAALLMRGLRGGGMGSKYVSPAARRAALEQRVFDDTAAEPASERDLWDALDGGDDPTAAGGARPGAGEGAGPERPRAEG</sequence>
<accession>A0A1H4T4Y1</accession>
<reference evidence="4" key="1">
    <citation type="submission" date="2016-10" db="EMBL/GenBank/DDBJ databases">
        <authorList>
            <person name="Varghese N."/>
            <person name="Submissions S."/>
        </authorList>
    </citation>
    <scope>NUCLEOTIDE SEQUENCE [LARGE SCALE GENOMIC DNA]</scope>
    <source>
        <strain evidence="4">DSM 44234</strain>
    </source>
</reference>
<dbReference type="InterPro" id="IPR011746">
    <property type="entry name" value="Trp_synth-assoc_CHP"/>
</dbReference>
<keyword evidence="2" id="KW-0812">Transmembrane</keyword>
<feature type="transmembrane region" description="Helical" evidence="2">
    <location>
        <begin position="139"/>
        <end position="160"/>
    </location>
</feature>
<feature type="region of interest" description="Disordered" evidence="1">
    <location>
        <begin position="188"/>
        <end position="233"/>
    </location>
</feature>
<dbReference type="RefSeq" id="WP_068742007.1">
    <property type="nucleotide sequence ID" value="NZ_CBDRGN010000001.1"/>
</dbReference>